<dbReference type="GeneID" id="101862611"/>
<keyword evidence="9" id="KW-0175">Coiled coil</keyword>
<feature type="compositionally biased region" description="Low complexity" evidence="10">
    <location>
        <begin position="148"/>
        <end position="167"/>
    </location>
</feature>
<evidence type="ECO:0000259" key="11">
    <source>
        <dbReference type="SMART" id="SM01280"/>
    </source>
</evidence>
<evidence type="ECO:0000313" key="12">
    <source>
        <dbReference type="Proteomes" id="UP000694888"/>
    </source>
</evidence>
<sequence length="1073" mass="117948">MDEEQCDLDELQALLEAEDDMREENSESHTVRVKPQADLTRSMEDFLQESSDSEDEACKEKDKDKSGRISSSGPTDDPDVLASLMDDDDPDVNEIDAVVEKAVKQEKSLAPKANEKDRNKMKSVDSSSKSKNSSKKDERHKSVKQNLSPSSQKVQVNSSSSSQSSDVNLGSQNETDLLRAQMAQMQQQMLELQKMLAQQQQQPLTQQPAPKHSEKKKSIFFQENTASSSSKSPPNSSSTSPPNSSRKSSKVFSEKAPDAGRSFQLVSDDGDNLFFKGASSSSANKMKSASVNKACSGSQQKGKSKKAEMSRELFGDSDSDWEGLDGEDKRSLSEAGKDIKRLITSGECKREAHQPKYKMNESAYPKSQSWSAHSSVDEESRLSQNSNLQKKVDKNSLQCKSSSSEQKQAKSSGATETEEKFVVEDYSKIRIVNPLVSSYMMRTRMEGRKMIGVSKIHLKLKTPDLQGDWVTIAVMVGKTEAKASKTGKPYSIWKLNDLDDLDNSVSFFLFGEVYKTHWKLEVGTVIGVLNPSIMESMDRNNSEPAFTIKNSNQLMIMGRSKDLGWCIGRTKKGNKCSHFINKKFGEYCAYHVQAEYRRTSAKRLELHGSITGVKPKSFEKKIFSKDCAYMYGGCTYVPNSSASNGNKSKKGLTLAKLQQAAPKGQVNTLSIHNIKAQSGSAATGNKGNVRPASTSTSRLMEDGEVAFADMVAVPSPGSMNLVAFLKNREEKKGKATRAGSSTGTSSPKPSPIQSVTPKELIKQHQQEMKQKQAERKRAAAVAAVAEAEKKIQKVDPLMERPVLGKGFYSGQDISLEVKKSPATAADRAKLKAIAAVQGKGGIKKEDPNAVKSEKDVDKIKKRVQKETGQGSSGEESSSSSSSAGSSRPSTSSSSAVKEPPKKKSRLLGNVDLNSDEIKAILKARSKHQGALTEAELEREDAYFTALEKKEKLEEKMQSVTSIEVSLFTCKQCQYTAQHALDSCRKEGHVISKSKAKKRFFVCRKCKYRTSVVGGKFPTESCKKCGSASYEKTSMYQEKSGPKLASETLSLRGDEVKYLNSLDQKVFLNTVEDD</sequence>
<keyword evidence="5" id="KW-0479">Metal-binding</keyword>
<feature type="compositionally biased region" description="Low complexity" evidence="10">
    <location>
        <begin position="396"/>
        <end position="412"/>
    </location>
</feature>
<evidence type="ECO:0000256" key="9">
    <source>
        <dbReference type="SAM" id="Coils"/>
    </source>
</evidence>
<dbReference type="Pfam" id="PF24863">
    <property type="entry name" value="zf-CCCH_Mcm10"/>
    <property type="match status" value="1"/>
</dbReference>
<evidence type="ECO:0000256" key="6">
    <source>
        <dbReference type="ARBA" id="ARBA00022771"/>
    </source>
</evidence>
<feature type="compositionally biased region" description="Low complexity" evidence="10">
    <location>
        <begin position="227"/>
        <end position="246"/>
    </location>
</feature>
<feature type="compositionally biased region" description="Basic and acidic residues" evidence="10">
    <location>
        <begin position="56"/>
        <end position="67"/>
    </location>
</feature>
<keyword evidence="7" id="KW-0862">Zinc</keyword>
<dbReference type="Pfam" id="PF22379">
    <property type="entry name" value="OB_MCM10"/>
    <property type="match status" value="1"/>
</dbReference>
<proteinExistence type="inferred from homology"/>
<dbReference type="InterPro" id="IPR015411">
    <property type="entry name" value="Rep_factor_Mcm10_C"/>
</dbReference>
<feature type="compositionally biased region" description="Low complexity" evidence="10">
    <location>
        <begin position="872"/>
        <end position="894"/>
    </location>
</feature>
<feature type="compositionally biased region" description="Basic and acidic residues" evidence="10">
    <location>
        <begin position="98"/>
        <end position="123"/>
    </location>
</feature>
<evidence type="ECO:0000256" key="10">
    <source>
        <dbReference type="SAM" id="MobiDB-lite"/>
    </source>
</evidence>
<dbReference type="Pfam" id="PF09329">
    <property type="entry name" value="zf-primase"/>
    <property type="match status" value="1"/>
</dbReference>
<feature type="region of interest" description="Disordered" evidence="10">
    <location>
        <begin position="19"/>
        <end position="417"/>
    </location>
</feature>
<keyword evidence="4" id="KW-0235">DNA replication</keyword>
<evidence type="ECO:0000256" key="1">
    <source>
        <dbReference type="ARBA" id="ARBA00004123"/>
    </source>
</evidence>
<organism evidence="12 13">
    <name type="scientific">Aplysia californica</name>
    <name type="common">California sea hare</name>
    <dbReference type="NCBI Taxonomy" id="6500"/>
    <lineage>
        <taxon>Eukaryota</taxon>
        <taxon>Metazoa</taxon>
        <taxon>Spiralia</taxon>
        <taxon>Lophotrochozoa</taxon>
        <taxon>Mollusca</taxon>
        <taxon>Gastropoda</taxon>
        <taxon>Heterobranchia</taxon>
        <taxon>Euthyneura</taxon>
        <taxon>Tectipleura</taxon>
        <taxon>Aplysiida</taxon>
        <taxon>Aplysioidea</taxon>
        <taxon>Aplysiidae</taxon>
        <taxon>Aplysia</taxon>
    </lineage>
</organism>
<feature type="compositionally biased region" description="Basic and acidic residues" evidence="10">
    <location>
        <begin position="305"/>
        <end position="314"/>
    </location>
</feature>
<evidence type="ECO:0000256" key="5">
    <source>
        <dbReference type="ARBA" id="ARBA00022723"/>
    </source>
</evidence>
<feature type="compositionally biased region" description="Acidic residues" evidence="10">
    <location>
        <begin position="315"/>
        <end position="325"/>
    </location>
</feature>
<feature type="compositionally biased region" description="Low complexity" evidence="10">
    <location>
        <begin position="180"/>
        <end position="210"/>
    </location>
</feature>
<feature type="compositionally biased region" description="Basic and acidic residues" evidence="10">
    <location>
        <begin position="326"/>
        <end position="354"/>
    </location>
</feature>
<evidence type="ECO:0000313" key="13">
    <source>
        <dbReference type="RefSeq" id="XP_005108860.1"/>
    </source>
</evidence>
<dbReference type="InterPro" id="IPR055065">
    <property type="entry name" value="OB_MCM10"/>
</dbReference>
<dbReference type="Gene3D" id="2.40.50.140">
    <property type="entry name" value="Nucleic acid-binding proteins"/>
    <property type="match status" value="1"/>
</dbReference>
<dbReference type="InterPro" id="IPR040184">
    <property type="entry name" value="Mcm10"/>
</dbReference>
<feature type="coiled-coil region" evidence="9">
    <location>
        <begin position="761"/>
        <end position="790"/>
    </location>
</feature>
<feature type="compositionally biased region" description="Basic and acidic residues" evidence="10">
    <location>
        <begin position="842"/>
        <end position="858"/>
    </location>
</feature>
<evidence type="ECO:0000256" key="4">
    <source>
        <dbReference type="ARBA" id="ARBA00022705"/>
    </source>
</evidence>
<dbReference type="InterPro" id="IPR056791">
    <property type="entry name" value="Znf_Mcm10_C"/>
</dbReference>
<comment type="similarity">
    <text evidence="2">Belongs to the MCM10 family.</text>
</comment>
<feature type="region of interest" description="Disordered" evidence="10">
    <location>
        <begin position="730"/>
        <end position="754"/>
    </location>
</feature>
<evidence type="ECO:0000256" key="3">
    <source>
        <dbReference type="ARBA" id="ARBA00017770"/>
    </source>
</evidence>
<evidence type="ECO:0000313" key="14">
    <source>
        <dbReference type="RefSeq" id="XP_005108861.1"/>
    </source>
</evidence>
<gene>
    <name evidence="13 14" type="primary">LOC101862611</name>
</gene>
<dbReference type="RefSeq" id="XP_005108860.1">
    <property type="nucleotide sequence ID" value="XM_005108803.3"/>
</dbReference>
<feature type="domain" description="Replication factor Mcm10 C-terminal" evidence="11">
    <location>
        <begin position="711"/>
        <end position="1060"/>
    </location>
</feature>
<feature type="compositionally biased region" description="Low complexity" evidence="10">
    <location>
        <begin position="276"/>
        <end position="301"/>
    </location>
</feature>
<dbReference type="InterPro" id="IPR015408">
    <property type="entry name" value="Znf_Mcm10/DnaG"/>
</dbReference>
<name>A0ABM0K4Y2_APLCA</name>
<keyword evidence="12" id="KW-1185">Reference proteome</keyword>
<evidence type="ECO:0000256" key="7">
    <source>
        <dbReference type="ARBA" id="ARBA00022833"/>
    </source>
</evidence>
<feature type="compositionally biased region" description="Acidic residues" evidence="10">
    <location>
        <begin position="85"/>
        <end position="94"/>
    </location>
</feature>
<dbReference type="Proteomes" id="UP000694888">
    <property type="component" value="Unplaced"/>
</dbReference>
<dbReference type="InterPro" id="IPR012340">
    <property type="entry name" value="NA-bd_OB-fold"/>
</dbReference>
<evidence type="ECO:0000256" key="8">
    <source>
        <dbReference type="ARBA" id="ARBA00023242"/>
    </source>
</evidence>
<feature type="compositionally biased region" description="Polar residues" evidence="10">
    <location>
        <begin position="365"/>
        <end position="374"/>
    </location>
</feature>
<dbReference type="RefSeq" id="XP_005108861.1">
    <property type="nucleotide sequence ID" value="XM_005108804.3"/>
</dbReference>
<protein>
    <recommendedName>
        <fullName evidence="3">Protein MCM10 homolog</fullName>
    </recommendedName>
</protein>
<evidence type="ECO:0000256" key="2">
    <source>
        <dbReference type="ARBA" id="ARBA00009679"/>
    </source>
</evidence>
<comment type="subcellular location">
    <subcellularLocation>
        <location evidence="1">Nucleus</location>
    </subcellularLocation>
</comment>
<dbReference type="PANTHER" id="PTHR13454">
    <property type="entry name" value="PROTEIN MCM10 HOMOLOG"/>
    <property type="match status" value="1"/>
</dbReference>
<reference evidence="13 14" key="1">
    <citation type="submission" date="2025-05" db="UniProtKB">
        <authorList>
            <consortium name="RefSeq"/>
        </authorList>
    </citation>
    <scope>IDENTIFICATION</scope>
</reference>
<dbReference type="PANTHER" id="PTHR13454:SF11">
    <property type="entry name" value="PROTEIN MCM10 HOMOLOG"/>
    <property type="match status" value="1"/>
</dbReference>
<dbReference type="Pfam" id="PF09332">
    <property type="entry name" value="Mcm10"/>
    <property type="match status" value="1"/>
</dbReference>
<keyword evidence="6" id="KW-0863">Zinc-finger</keyword>
<keyword evidence="8" id="KW-0539">Nucleus</keyword>
<accession>A0ABM0K4Y2</accession>
<dbReference type="SMART" id="SM01280">
    <property type="entry name" value="Mcm10"/>
    <property type="match status" value="1"/>
</dbReference>
<feature type="region of interest" description="Disordered" evidence="10">
    <location>
        <begin position="839"/>
        <end position="909"/>
    </location>
</feature>